<evidence type="ECO:0000313" key="5">
    <source>
        <dbReference type="Proteomes" id="UP001138757"/>
    </source>
</evidence>
<dbReference type="InterPro" id="IPR051545">
    <property type="entry name" value="NAD(P)H_dehydrogenase_qn"/>
</dbReference>
<dbReference type="InterPro" id="IPR003680">
    <property type="entry name" value="Flavodoxin_fold"/>
</dbReference>
<feature type="domain" description="Flavodoxin-like fold" evidence="3">
    <location>
        <begin position="6"/>
        <end position="170"/>
    </location>
</feature>
<comment type="similarity">
    <text evidence="1">Belongs to the NAD(P)H dehydrogenase (quinone) family.</text>
</comment>
<dbReference type="GO" id="GO:0005829">
    <property type="term" value="C:cytosol"/>
    <property type="evidence" value="ECO:0007669"/>
    <property type="project" value="TreeGrafter"/>
</dbReference>
<reference evidence="4" key="1">
    <citation type="submission" date="2021-05" db="EMBL/GenBank/DDBJ databases">
        <title>Genome of Sphingobium sp. strain.</title>
        <authorList>
            <person name="Fan R."/>
        </authorList>
    </citation>
    <scope>NUCLEOTIDE SEQUENCE</scope>
    <source>
        <strain evidence="4">H33</strain>
    </source>
</reference>
<dbReference type="GO" id="GO:0003955">
    <property type="term" value="F:NAD(P)H dehydrogenase (quinone) activity"/>
    <property type="evidence" value="ECO:0007669"/>
    <property type="project" value="TreeGrafter"/>
</dbReference>
<keyword evidence="2" id="KW-0560">Oxidoreductase</keyword>
<sequence length="215" mass="23753">MAAGTKHTVIVSHPSPDSFNLSVARRYAAVAQELGDEVVIRDLYRLNFDPILKAEEQPGGGEATLAQDVKAELKALSGTDVFVIVYPIWFGGPPAMLKGYIDRVLGAGIRHLEVRGRHSPALTGGKQLVSFTSSGNSRYWFEEQGAWMALRNIFDTYLTNAFALASNDHFHFDCITKAMKEDAVHARLREVEDVARATCARYVAGKPVQEYPVRD</sequence>
<dbReference type="Gene3D" id="3.40.50.360">
    <property type="match status" value="1"/>
</dbReference>
<dbReference type="Proteomes" id="UP001138757">
    <property type="component" value="Unassembled WGS sequence"/>
</dbReference>
<dbReference type="SUPFAM" id="SSF52218">
    <property type="entry name" value="Flavoproteins"/>
    <property type="match status" value="1"/>
</dbReference>
<dbReference type="EMBL" id="JAHGAW010000002">
    <property type="protein sequence ID" value="MBT2186106.1"/>
    <property type="molecule type" value="Genomic_DNA"/>
</dbReference>
<evidence type="ECO:0000256" key="1">
    <source>
        <dbReference type="ARBA" id="ARBA00006252"/>
    </source>
</evidence>
<gene>
    <name evidence="4" type="ORF">KK488_04025</name>
</gene>
<dbReference type="PANTHER" id="PTHR10204">
    <property type="entry name" value="NAD P H OXIDOREDUCTASE-RELATED"/>
    <property type="match status" value="1"/>
</dbReference>
<dbReference type="InterPro" id="IPR029039">
    <property type="entry name" value="Flavoprotein-like_sf"/>
</dbReference>
<dbReference type="RefSeq" id="WP_214621846.1">
    <property type="nucleotide sequence ID" value="NZ_JAHGAW010000002.1"/>
</dbReference>
<accession>A0A9X1IPT5</accession>
<evidence type="ECO:0000313" key="4">
    <source>
        <dbReference type="EMBL" id="MBT2186106.1"/>
    </source>
</evidence>
<proteinExistence type="inferred from homology"/>
<dbReference type="PANTHER" id="PTHR10204:SF34">
    <property type="entry name" value="NAD(P)H DEHYDROGENASE [QUINONE] 1 ISOFORM 1"/>
    <property type="match status" value="1"/>
</dbReference>
<evidence type="ECO:0000259" key="3">
    <source>
        <dbReference type="Pfam" id="PF02525"/>
    </source>
</evidence>
<dbReference type="AlphaFoldDB" id="A0A9X1IPT5"/>
<comment type="caution">
    <text evidence="4">The sequence shown here is derived from an EMBL/GenBank/DDBJ whole genome shotgun (WGS) entry which is preliminary data.</text>
</comment>
<evidence type="ECO:0000256" key="2">
    <source>
        <dbReference type="ARBA" id="ARBA00023002"/>
    </source>
</evidence>
<dbReference type="Pfam" id="PF02525">
    <property type="entry name" value="Flavodoxin_2"/>
    <property type="match status" value="1"/>
</dbReference>
<organism evidence="4 5">
    <name type="scientific">Sphingobium nicotianae</name>
    <dbReference type="NCBI Taxonomy" id="2782607"/>
    <lineage>
        <taxon>Bacteria</taxon>
        <taxon>Pseudomonadati</taxon>
        <taxon>Pseudomonadota</taxon>
        <taxon>Alphaproteobacteria</taxon>
        <taxon>Sphingomonadales</taxon>
        <taxon>Sphingomonadaceae</taxon>
        <taxon>Sphingobium</taxon>
    </lineage>
</organism>
<protein>
    <submittedName>
        <fullName evidence="4">NAD(P)H-dependent oxidoreductase</fullName>
    </submittedName>
</protein>
<name>A0A9X1IPT5_9SPHN</name>
<keyword evidence="5" id="KW-1185">Reference proteome</keyword>